<evidence type="ECO:0000256" key="7">
    <source>
        <dbReference type="ARBA" id="ARBA00022676"/>
    </source>
</evidence>
<dbReference type="PANTHER" id="PTHR43463">
    <property type="entry name" value="NICOTINATE-NUCLEOTIDE--DIMETHYLBENZIMIDAZOLE PHOSPHORIBOSYLTRANSFERASE"/>
    <property type="match status" value="1"/>
</dbReference>
<organism evidence="11 12">
    <name type="scientific">Candidatus Scybalomonas excrementavium</name>
    <dbReference type="NCBI Taxonomy" id="2840943"/>
    <lineage>
        <taxon>Bacteria</taxon>
        <taxon>Bacillati</taxon>
        <taxon>Bacillota</taxon>
        <taxon>Clostridia</taxon>
        <taxon>Lachnospirales</taxon>
        <taxon>Lachnospiraceae</taxon>
        <taxon>Lachnospiraceae incertae sedis</taxon>
        <taxon>Candidatus Scybalomonas</taxon>
    </lineage>
</organism>
<dbReference type="Gene3D" id="3.40.50.10210">
    <property type="match status" value="1"/>
</dbReference>
<name>A0A9D9HYN1_9FIRM</name>
<comment type="caution">
    <text evidence="11">The sequence shown here is derived from an EMBL/GenBank/DDBJ whole genome shotgun (WGS) entry which is preliminary data.</text>
</comment>
<proteinExistence type="inferred from homology"/>
<dbReference type="NCBIfam" id="NF000996">
    <property type="entry name" value="PRK00105.1"/>
    <property type="match status" value="1"/>
</dbReference>
<accession>A0A9D9HYN1</accession>
<evidence type="ECO:0000256" key="4">
    <source>
        <dbReference type="ARBA" id="ARBA00011991"/>
    </source>
</evidence>
<reference evidence="11" key="1">
    <citation type="submission" date="2020-10" db="EMBL/GenBank/DDBJ databases">
        <authorList>
            <person name="Gilroy R."/>
        </authorList>
    </citation>
    <scope>NUCLEOTIDE SEQUENCE</scope>
    <source>
        <strain evidence="11">E3-2379</strain>
    </source>
</reference>
<dbReference type="Proteomes" id="UP000823618">
    <property type="component" value="Unassembled WGS sequence"/>
</dbReference>
<dbReference type="PANTHER" id="PTHR43463:SF1">
    <property type="entry name" value="NICOTINATE-NUCLEOTIDE--DIMETHYLBENZIMIDAZOLE PHOSPHORIBOSYLTRANSFERASE"/>
    <property type="match status" value="1"/>
</dbReference>
<dbReference type="CDD" id="cd02439">
    <property type="entry name" value="DMB-PRT_CobT"/>
    <property type="match status" value="1"/>
</dbReference>
<dbReference type="AlphaFoldDB" id="A0A9D9HYN1"/>
<reference evidence="11" key="2">
    <citation type="journal article" date="2021" name="PeerJ">
        <title>Extensive microbial diversity within the chicken gut microbiome revealed by metagenomics and culture.</title>
        <authorList>
            <person name="Gilroy R."/>
            <person name="Ravi A."/>
            <person name="Getino M."/>
            <person name="Pursley I."/>
            <person name="Horton D.L."/>
            <person name="Alikhan N.F."/>
            <person name="Baker D."/>
            <person name="Gharbi K."/>
            <person name="Hall N."/>
            <person name="Watson M."/>
            <person name="Adriaenssens E.M."/>
            <person name="Foster-Nyarko E."/>
            <person name="Jarju S."/>
            <person name="Secka A."/>
            <person name="Antonio M."/>
            <person name="Oren A."/>
            <person name="Chaudhuri R.R."/>
            <person name="La Ragione R."/>
            <person name="Hildebrand F."/>
            <person name="Pallen M.J."/>
        </authorList>
    </citation>
    <scope>NUCLEOTIDE SEQUENCE</scope>
    <source>
        <strain evidence="11">E3-2379</strain>
    </source>
</reference>
<keyword evidence="8 11" id="KW-0808">Transferase</keyword>
<evidence type="ECO:0000256" key="1">
    <source>
        <dbReference type="ARBA" id="ARBA00002197"/>
    </source>
</evidence>
<comment type="pathway">
    <text evidence="2">Nucleoside biosynthesis; alpha-ribazole biosynthesis; alpha-ribazole from 5,6-dimethylbenzimidazole: step 1/2.</text>
</comment>
<comment type="catalytic activity">
    <reaction evidence="9">
        <text>5,6-dimethylbenzimidazole + nicotinate beta-D-ribonucleotide = alpha-ribazole 5'-phosphate + nicotinate + H(+)</text>
        <dbReference type="Rhea" id="RHEA:11196"/>
        <dbReference type="ChEBI" id="CHEBI:15378"/>
        <dbReference type="ChEBI" id="CHEBI:15890"/>
        <dbReference type="ChEBI" id="CHEBI:32544"/>
        <dbReference type="ChEBI" id="CHEBI:57502"/>
        <dbReference type="ChEBI" id="CHEBI:57918"/>
        <dbReference type="EC" id="2.4.2.21"/>
    </reaction>
</comment>
<dbReference type="EC" id="2.4.2.21" evidence="4 10"/>
<dbReference type="InterPro" id="IPR023195">
    <property type="entry name" value="Nict_dMeBzImd_PRibTrfase_N"/>
</dbReference>
<evidence type="ECO:0000313" key="12">
    <source>
        <dbReference type="Proteomes" id="UP000823618"/>
    </source>
</evidence>
<dbReference type="GO" id="GO:0008939">
    <property type="term" value="F:nicotinate-nucleotide-dimethylbenzimidazole phosphoribosyltransferase activity"/>
    <property type="evidence" value="ECO:0007669"/>
    <property type="project" value="UniProtKB-UniRule"/>
</dbReference>
<dbReference type="Pfam" id="PF02277">
    <property type="entry name" value="DBI_PRT"/>
    <property type="match status" value="1"/>
</dbReference>
<gene>
    <name evidence="11" type="primary">cobT</name>
    <name evidence="11" type="ORF">IAC13_01450</name>
</gene>
<dbReference type="NCBIfam" id="TIGR03160">
    <property type="entry name" value="cobT_DBIPRT"/>
    <property type="match status" value="1"/>
</dbReference>
<dbReference type="InterPro" id="IPR017846">
    <property type="entry name" value="Nict_dMeBzImd_PRibTrfase_bact"/>
</dbReference>
<protein>
    <recommendedName>
        <fullName evidence="5 10">Nicotinate-nucleotide--dimethylbenzimidazole phosphoribosyltransferase</fullName>
        <ecNumber evidence="4 10">2.4.2.21</ecNumber>
    </recommendedName>
</protein>
<dbReference type="InterPro" id="IPR036087">
    <property type="entry name" value="Nict_dMeBzImd_PRibTrfase_sf"/>
</dbReference>
<sequence>MKEVGYYEEHVIKLIDLVEPVCKQTMEEVKEHWNTLCKPLGSLGKLEDIVVQLGGVYRSEYPKSRKKAVIIMAGDHGIVEEGVTQTGQEVTRSVVESMTKKASAVCIMAAQNQADVFPVDIGIASDPEGETILRKKVCYGTKNFKKQVSMTREEAAQAIFYGIETIKELVKKGYDTFAVGEMGIGNTTTSSAITAAYFQCSAREVTGRGAGLTTKGLERKIAVIEEAIQFHKPNNNDVFDLLSKIGGLDLAGMIGCFLGAALYRRPIIMDGFISTVSAMLAIKLCPICKEYMLPSHCSKEPAGKRVLEEIGIEPYFMMDMHMGEGTGAVMTFSFIDYALTCYHKIPKFEENKIEKYVPLN</sequence>
<dbReference type="SUPFAM" id="SSF52733">
    <property type="entry name" value="Nicotinate mononucleotide:5,6-dimethylbenzimidazole phosphoribosyltransferase (CobT)"/>
    <property type="match status" value="1"/>
</dbReference>
<evidence type="ECO:0000256" key="10">
    <source>
        <dbReference type="NCBIfam" id="TIGR03160"/>
    </source>
</evidence>
<evidence type="ECO:0000256" key="2">
    <source>
        <dbReference type="ARBA" id="ARBA00005049"/>
    </source>
</evidence>
<evidence type="ECO:0000256" key="6">
    <source>
        <dbReference type="ARBA" id="ARBA00022573"/>
    </source>
</evidence>
<dbReference type="EMBL" id="JADIML010000041">
    <property type="protein sequence ID" value="MBO8462578.1"/>
    <property type="molecule type" value="Genomic_DNA"/>
</dbReference>
<evidence type="ECO:0000256" key="8">
    <source>
        <dbReference type="ARBA" id="ARBA00022679"/>
    </source>
</evidence>
<keyword evidence="7 11" id="KW-0328">Glycosyltransferase</keyword>
<comment type="function">
    <text evidence="1">Catalyzes the synthesis of alpha-ribazole-5'-phosphate from nicotinate mononucleotide (NAMN) and 5,6-dimethylbenzimidazole (DMB).</text>
</comment>
<comment type="similarity">
    <text evidence="3">Belongs to the CobT family.</text>
</comment>
<dbReference type="InterPro" id="IPR003200">
    <property type="entry name" value="Nict_dMeBzImd_PRibTrfase"/>
</dbReference>
<evidence type="ECO:0000256" key="9">
    <source>
        <dbReference type="ARBA" id="ARBA00047340"/>
    </source>
</evidence>
<evidence type="ECO:0000256" key="3">
    <source>
        <dbReference type="ARBA" id="ARBA00007110"/>
    </source>
</evidence>
<evidence type="ECO:0000313" key="11">
    <source>
        <dbReference type="EMBL" id="MBO8462578.1"/>
    </source>
</evidence>
<dbReference type="GO" id="GO:0009236">
    <property type="term" value="P:cobalamin biosynthetic process"/>
    <property type="evidence" value="ECO:0007669"/>
    <property type="project" value="UniProtKB-UniRule"/>
</dbReference>
<dbReference type="FunFam" id="3.40.50.10210:FF:000001">
    <property type="entry name" value="Nicotinate-nucleotide--dimethylbenzimidazole phosphoribosyltransferase"/>
    <property type="match status" value="1"/>
</dbReference>
<evidence type="ECO:0000256" key="5">
    <source>
        <dbReference type="ARBA" id="ARBA00015486"/>
    </source>
</evidence>
<keyword evidence="6" id="KW-0169">Cobalamin biosynthesis</keyword>
<dbReference type="Gene3D" id="1.10.1610.10">
    <property type="match status" value="1"/>
</dbReference>